<evidence type="ECO:0000256" key="10">
    <source>
        <dbReference type="ARBA" id="ARBA00045588"/>
    </source>
</evidence>
<dbReference type="AlphaFoldDB" id="A0A3N7FW90"/>
<evidence type="ECO:0000256" key="8">
    <source>
        <dbReference type="ARBA" id="ARBA00023136"/>
    </source>
</evidence>
<dbReference type="PROSITE" id="PS51257">
    <property type="entry name" value="PROKAR_LIPOPROTEIN"/>
    <property type="match status" value="1"/>
</dbReference>
<accession>A0A3N7FW90</accession>
<keyword evidence="3" id="KW-0813">Transport</keyword>
<dbReference type="PANTHER" id="PTHR48017">
    <property type="entry name" value="OS05G0424000 PROTEIN-RELATED"/>
    <property type="match status" value="1"/>
</dbReference>
<proteinExistence type="inferred from homology"/>
<keyword evidence="9" id="KW-0927">Auxin signaling pathway</keyword>
<sequence>MKRVTLYAIGGTALFYTSLGCMGYAAFGADVPGNYLTGFYKPLWLVDIANLAVIIHLIVGYQVFAQTIFAMNEKSLATRWQAHGSFFNKIYTVRLQCKQDYSFQFTPSRLLLRTANIKRGDSTWIMFQVLSLLCLVVSLVSVIGSVAGMLEHLKHAQLFHINL</sequence>
<evidence type="ECO:0000256" key="2">
    <source>
        <dbReference type="ARBA" id="ARBA00005590"/>
    </source>
</evidence>
<evidence type="ECO:0000256" key="5">
    <source>
        <dbReference type="ARBA" id="ARBA00022847"/>
    </source>
</evidence>
<protein>
    <recommendedName>
        <fullName evidence="12">Amino acid transporter transmembrane domain-containing protein</fullName>
    </recommendedName>
</protein>
<comment type="function">
    <text evidence="10">Carrier protein involved in proton-driven auxin influx. Mediates the formation of auxin gradient from developing leaves (site of auxin biosynthesis) to tips by contributing to the loading of auxin in vascular tissues and facilitating acropetal (base to tip) auxin transport within inner tissues of the root apex, and basipetal (tip to base) auxin transport within outer tissues of the root apex. May be involved in lateral roots and nodules formation.</text>
</comment>
<gene>
    <name evidence="13" type="ORF">POPTR_013G103501</name>
</gene>
<keyword evidence="5" id="KW-0769">Symport</keyword>
<dbReference type="GO" id="GO:0009734">
    <property type="term" value="P:auxin-activated signaling pathway"/>
    <property type="evidence" value="ECO:0007669"/>
    <property type="project" value="UniProtKB-KW"/>
</dbReference>
<evidence type="ECO:0000259" key="12">
    <source>
        <dbReference type="Pfam" id="PF01490"/>
    </source>
</evidence>
<dbReference type="GO" id="GO:0015293">
    <property type="term" value="F:symporter activity"/>
    <property type="evidence" value="ECO:0007669"/>
    <property type="project" value="UniProtKB-KW"/>
</dbReference>
<comment type="similarity">
    <text evidence="2">Belongs to the amino acid/polyamine transporter 2 family. Amino acid/auxin permease (AAAP) (TC 2.A.18.1) subfamily.</text>
</comment>
<feature type="transmembrane region" description="Helical" evidence="11">
    <location>
        <begin position="44"/>
        <end position="64"/>
    </location>
</feature>
<dbReference type="EMBL" id="CM009302">
    <property type="protein sequence ID" value="RQO99243.1"/>
    <property type="molecule type" value="Genomic_DNA"/>
</dbReference>
<evidence type="ECO:0000313" key="13">
    <source>
        <dbReference type="EMBL" id="RQO99243.1"/>
    </source>
</evidence>
<dbReference type="GO" id="GO:0006865">
    <property type="term" value="P:amino acid transport"/>
    <property type="evidence" value="ECO:0007669"/>
    <property type="project" value="UniProtKB-KW"/>
</dbReference>
<evidence type="ECO:0000256" key="1">
    <source>
        <dbReference type="ARBA" id="ARBA00004127"/>
    </source>
</evidence>
<keyword evidence="7 11" id="KW-1133">Transmembrane helix</keyword>
<organism evidence="13 14">
    <name type="scientific">Populus trichocarpa</name>
    <name type="common">Western balsam poplar</name>
    <name type="synonym">Populus balsamifera subsp. trichocarpa</name>
    <dbReference type="NCBI Taxonomy" id="3694"/>
    <lineage>
        <taxon>Eukaryota</taxon>
        <taxon>Viridiplantae</taxon>
        <taxon>Streptophyta</taxon>
        <taxon>Embryophyta</taxon>
        <taxon>Tracheophyta</taxon>
        <taxon>Spermatophyta</taxon>
        <taxon>Magnoliopsida</taxon>
        <taxon>eudicotyledons</taxon>
        <taxon>Gunneridae</taxon>
        <taxon>Pentapetalae</taxon>
        <taxon>rosids</taxon>
        <taxon>fabids</taxon>
        <taxon>Malpighiales</taxon>
        <taxon>Salicaceae</taxon>
        <taxon>Saliceae</taxon>
        <taxon>Populus</taxon>
    </lineage>
</organism>
<feature type="domain" description="Amino acid transporter transmembrane" evidence="12">
    <location>
        <begin position="1"/>
        <end position="89"/>
    </location>
</feature>
<evidence type="ECO:0000256" key="11">
    <source>
        <dbReference type="SAM" id="Phobius"/>
    </source>
</evidence>
<evidence type="ECO:0000256" key="3">
    <source>
        <dbReference type="ARBA" id="ARBA00022448"/>
    </source>
</evidence>
<evidence type="ECO:0000256" key="7">
    <source>
        <dbReference type="ARBA" id="ARBA00022989"/>
    </source>
</evidence>
<keyword evidence="6" id="KW-0029">Amino-acid transport</keyword>
<evidence type="ECO:0000256" key="6">
    <source>
        <dbReference type="ARBA" id="ARBA00022970"/>
    </source>
</evidence>
<evidence type="ECO:0000256" key="9">
    <source>
        <dbReference type="ARBA" id="ARBA00023294"/>
    </source>
</evidence>
<feature type="transmembrane region" description="Helical" evidence="11">
    <location>
        <begin position="123"/>
        <end position="150"/>
    </location>
</feature>
<evidence type="ECO:0000256" key="4">
    <source>
        <dbReference type="ARBA" id="ARBA00022692"/>
    </source>
</evidence>
<dbReference type="Pfam" id="PF01490">
    <property type="entry name" value="Aa_trans"/>
    <property type="match status" value="1"/>
</dbReference>
<dbReference type="InterPro" id="IPR013057">
    <property type="entry name" value="AA_transpt_TM"/>
</dbReference>
<keyword evidence="8 11" id="KW-0472">Membrane</keyword>
<comment type="subcellular location">
    <subcellularLocation>
        <location evidence="1">Endomembrane system</location>
        <topology evidence="1">Multi-pass membrane protein</topology>
    </subcellularLocation>
</comment>
<keyword evidence="4 11" id="KW-0812">Transmembrane</keyword>
<evidence type="ECO:0000313" key="14">
    <source>
        <dbReference type="Proteomes" id="UP000006729"/>
    </source>
</evidence>
<dbReference type="Proteomes" id="UP000006729">
    <property type="component" value="Chromosome 13"/>
</dbReference>
<reference evidence="13 14" key="1">
    <citation type="journal article" date="2006" name="Science">
        <title>The genome of black cottonwood, Populus trichocarpa (Torr. &amp; Gray).</title>
        <authorList>
            <person name="Tuskan G.A."/>
            <person name="Difazio S."/>
            <person name="Jansson S."/>
            <person name="Bohlmann J."/>
            <person name="Grigoriev I."/>
            <person name="Hellsten U."/>
            <person name="Putnam N."/>
            <person name="Ralph S."/>
            <person name="Rombauts S."/>
            <person name="Salamov A."/>
            <person name="Schein J."/>
            <person name="Sterck L."/>
            <person name="Aerts A."/>
            <person name="Bhalerao R.R."/>
            <person name="Bhalerao R.P."/>
            <person name="Blaudez D."/>
            <person name="Boerjan W."/>
            <person name="Brun A."/>
            <person name="Brunner A."/>
            <person name="Busov V."/>
            <person name="Campbell M."/>
            <person name="Carlson J."/>
            <person name="Chalot M."/>
            <person name="Chapman J."/>
            <person name="Chen G.L."/>
            <person name="Cooper D."/>
            <person name="Coutinho P.M."/>
            <person name="Couturier J."/>
            <person name="Covert S."/>
            <person name="Cronk Q."/>
            <person name="Cunningham R."/>
            <person name="Davis J."/>
            <person name="Degroeve S."/>
            <person name="Dejardin A."/>
            <person name="Depamphilis C."/>
            <person name="Detter J."/>
            <person name="Dirks B."/>
            <person name="Dubchak I."/>
            <person name="Duplessis S."/>
            <person name="Ehlting J."/>
            <person name="Ellis B."/>
            <person name="Gendler K."/>
            <person name="Goodstein D."/>
            <person name="Gribskov M."/>
            <person name="Grimwood J."/>
            <person name="Groover A."/>
            <person name="Gunter L."/>
            <person name="Hamberger B."/>
            <person name="Heinze B."/>
            <person name="Helariutta Y."/>
            <person name="Henrissat B."/>
            <person name="Holligan D."/>
            <person name="Holt R."/>
            <person name="Huang W."/>
            <person name="Islam-Faridi N."/>
            <person name="Jones S."/>
            <person name="Jones-Rhoades M."/>
            <person name="Jorgensen R."/>
            <person name="Joshi C."/>
            <person name="Kangasjarvi J."/>
            <person name="Karlsson J."/>
            <person name="Kelleher C."/>
            <person name="Kirkpatrick R."/>
            <person name="Kirst M."/>
            <person name="Kohler A."/>
            <person name="Kalluri U."/>
            <person name="Larimer F."/>
            <person name="Leebens-Mack J."/>
            <person name="Leple J.C."/>
            <person name="Locascio P."/>
            <person name="Lou Y."/>
            <person name="Lucas S."/>
            <person name="Martin F."/>
            <person name="Montanini B."/>
            <person name="Napoli C."/>
            <person name="Nelson D.R."/>
            <person name="Nelson C."/>
            <person name="Nieminen K."/>
            <person name="Nilsson O."/>
            <person name="Pereda V."/>
            <person name="Peter G."/>
            <person name="Philippe R."/>
            <person name="Pilate G."/>
            <person name="Poliakov A."/>
            <person name="Razumovskaya J."/>
            <person name="Richardson P."/>
            <person name="Rinaldi C."/>
            <person name="Ritland K."/>
            <person name="Rouze P."/>
            <person name="Ryaboy D."/>
            <person name="Schmutz J."/>
            <person name="Schrader J."/>
            <person name="Segerman B."/>
            <person name="Shin H."/>
            <person name="Siddiqui A."/>
            <person name="Sterky F."/>
            <person name="Terry A."/>
            <person name="Tsai C.J."/>
            <person name="Uberbacher E."/>
            <person name="Unneberg P."/>
            <person name="Vahala J."/>
            <person name="Wall K."/>
            <person name="Wessler S."/>
            <person name="Yang G."/>
            <person name="Yin T."/>
            <person name="Douglas C."/>
            <person name="Marra M."/>
            <person name="Sandberg G."/>
            <person name="Van de Peer Y."/>
            <person name="Rokhsar D."/>
        </authorList>
    </citation>
    <scope>NUCLEOTIDE SEQUENCE [LARGE SCALE GENOMIC DNA]</scope>
    <source>
        <strain evidence="14">cv. Nisqually</strain>
    </source>
</reference>
<keyword evidence="14" id="KW-1185">Reference proteome</keyword>
<name>A0A3N7FW90_POPTR</name>
<dbReference type="GO" id="GO:0012505">
    <property type="term" value="C:endomembrane system"/>
    <property type="evidence" value="ECO:0007669"/>
    <property type="project" value="UniProtKB-SubCell"/>
</dbReference>